<dbReference type="OrthoDB" id="10070999at2759"/>
<dbReference type="EMBL" id="DS969399">
    <property type="protein sequence ID" value="EEC19939.1"/>
    <property type="molecule type" value="Genomic_DNA"/>
</dbReference>
<dbReference type="InParanoid" id="B7QM67"/>
<evidence type="ECO:0000256" key="1">
    <source>
        <dbReference type="SAM" id="MobiDB-lite"/>
    </source>
</evidence>
<dbReference type="EnsemblMetazoa" id="ISCW013923-RA">
    <property type="protein sequence ID" value="ISCW013923-PA"/>
    <property type="gene ID" value="ISCW013923"/>
</dbReference>
<dbReference type="VEuPathDB" id="VectorBase:ISCW013923"/>
<sequence length="65" mass="7532">MERQENTIYEEDVPVVMRRRGVTLRVRIVSVDSPCNSAPASPRKVSKRRDGRLPSGRCRNCRFRS</sequence>
<proteinExistence type="predicted"/>
<gene>
    <name evidence="2" type="ORF">IscW_ISCW013923</name>
</gene>
<dbReference type="VEuPathDB" id="VectorBase:ISCI013923"/>
<evidence type="ECO:0000313" key="3">
    <source>
        <dbReference type="EnsemblMetazoa" id="ISCW013923-PA"/>
    </source>
</evidence>
<protein>
    <submittedName>
        <fullName evidence="2 3">Uncharacterized protein</fullName>
    </submittedName>
</protein>
<dbReference type="VEuPathDB" id="VectorBase:ISCP_018348"/>
<reference evidence="2 4" key="1">
    <citation type="submission" date="2008-03" db="EMBL/GenBank/DDBJ databases">
        <title>Annotation of Ixodes scapularis.</title>
        <authorList>
            <consortium name="Ixodes scapularis Genome Project Consortium"/>
            <person name="Caler E."/>
            <person name="Hannick L.I."/>
            <person name="Bidwell S."/>
            <person name="Joardar V."/>
            <person name="Thiagarajan M."/>
            <person name="Amedeo P."/>
            <person name="Galinsky K.J."/>
            <person name="Schobel S."/>
            <person name="Inman J."/>
            <person name="Hostetler J."/>
            <person name="Miller J."/>
            <person name="Hammond M."/>
            <person name="Megy K."/>
            <person name="Lawson D."/>
            <person name="Kodira C."/>
            <person name="Sutton G."/>
            <person name="Meyer J."/>
            <person name="Hill C.A."/>
            <person name="Birren B."/>
            <person name="Nene V."/>
            <person name="Collins F."/>
            <person name="Alarcon-Chaidez F."/>
            <person name="Wikel S."/>
            <person name="Strausberg R."/>
        </authorList>
    </citation>
    <scope>NUCLEOTIDE SEQUENCE [LARGE SCALE GENOMIC DNA]</scope>
    <source>
        <strain evidence="4">Wikel</strain>
        <strain evidence="2">Wikel colony</strain>
    </source>
</reference>
<keyword evidence="4" id="KW-1185">Reference proteome</keyword>
<organism>
    <name type="scientific">Ixodes scapularis</name>
    <name type="common">Black-legged tick</name>
    <name type="synonym">Deer tick</name>
    <dbReference type="NCBI Taxonomy" id="6945"/>
    <lineage>
        <taxon>Eukaryota</taxon>
        <taxon>Metazoa</taxon>
        <taxon>Ecdysozoa</taxon>
        <taxon>Arthropoda</taxon>
        <taxon>Chelicerata</taxon>
        <taxon>Arachnida</taxon>
        <taxon>Acari</taxon>
        <taxon>Parasitiformes</taxon>
        <taxon>Ixodida</taxon>
        <taxon>Ixodoidea</taxon>
        <taxon>Ixodidae</taxon>
        <taxon>Ixodinae</taxon>
        <taxon>Ixodes</taxon>
    </lineage>
</organism>
<name>B7QM67_IXOSC</name>
<evidence type="ECO:0000313" key="4">
    <source>
        <dbReference type="Proteomes" id="UP000001555"/>
    </source>
</evidence>
<dbReference type="HOGENOM" id="CLU_2852200_0_0_1"/>
<accession>B7QM67</accession>
<evidence type="ECO:0000313" key="2">
    <source>
        <dbReference type="EMBL" id="EEC19939.1"/>
    </source>
</evidence>
<dbReference type="Proteomes" id="UP000001555">
    <property type="component" value="Unassembled WGS sequence"/>
</dbReference>
<dbReference type="EMBL" id="ABJB010720992">
    <property type="status" value="NOT_ANNOTATED_CDS"/>
    <property type="molecule type" value="Genomic_DNA"/>
</dbReference>
<dbReference type="PaxDb" id="6945-B7QM67"/>
<dbReference type="AlphaFoldDB" id="B7QM67"/>
<reference evidence="3" key="2">
    <citation type="submission" date="2020-05" db="UniProtKB">
        <authorList>
            <consortium name="EnsemblMetazoa"/>
        </authorList>
    </citation>
    <scope>IDENTIFICATION</scope>
    <source>
        <strain evidence="3">wikel</strain>
    </source>
</reference>
<feature type="region of interest" description="Disordered" evidence="1">
    <location>
        <begin position="33"/>
        <end position="53"/>
    </location>
</feature>